<keyword evidence="3" id="KW-1185">Reference proteome</keyword>
<proteinExistence type="predicted"/>
<dbReference type="EMBL" id="CP116222">
    <property type="protein sequence ID" value="WFC08224.1"/>
    <property type="molecule type" value="Genomic_DNA"/>
</dbReference>
<evidence type="ECO:0000313" key="3">
    <source>
        <dbReference type="Proteomes" id="UP001057142"/>
    </source>
</evidence>
<dbReference type="EMBL" id="CP097327">
    <property type="protein sequence ID" value="USB35717.1"/>
    <property type="molecule type" value="Genomic_DNA"/>
</dbReference>
<organism evidence="2 4">
    <name type="scientific">Providencia vermicola</name>
    <dbReference type="NCBI Taxonomy" id="333965"/>
    <lineage>
        <taxon>Bacteria</taxon>
        <taxon>Pseudomonadati</taxon>
        <taxon>Pseudomonadota</taxon>
        <taxon>Gammaproteobacteria</taxon>
        <taxon>Enterobacterales</taxon>
        <taxon>Morganellaceae</taxon>
        <taxon>Providencia</taxon>
    </lineage>
</organism>
<dbReference type="Proteomes" id="UP001222403">
    <property type="component" value="Chromosome"/>
</dbReference>
<sequence>MTKCRSEGSDCQPVIDQYSKLNRKNSDKYKADCDRYSLNCTAGYERLKLDGGISAAERPTWLYGSLDNEDVRNAVLYENQKDLEYGMSKSDNWDRLGAFVAEPENVFGLLAGGKSLLSSNISTGAKLTGSGLSMGANGGVQLYNGNTGDKFDYLSFFSSGVTGWGGTGKSLQTNMGLNVGSAYLTSQVLGNDSEAAMIGAGFGTMLGYGLGSSITSKMEAAEIKHHFGMSASKKAFEYSDKSKYSNFITEGTTISPAPGIIGGGLGSFSLEYGNSVVNYNVLENKKPIEVNEQANKGENK</sequence>
<name>A0AAX3S346_9GAMM</name>
<dbReference type="RefSeq" id="WP_154624913.1">
    <property type="nucleotide sequence ID" value="NZ_CP048796.1"/>
</dbReference>
<evidence type="ECO:0000313" key="2">
    <source>
        <dbReference type="EMBL" id="WFC08224.1"/>
    </source>
</evidence>
<accession>A0AAX3S346</accession>
<reference evidence="2" key="2">
    <citation type="submission" date="2023-01" db="EMBL/GenBank/DDBJ databases">
        <title>The prevalence of carbapenem-resistant bacteria in aquaculture in China and the genetic diversity of carbapenem-resistant genes.</title>
        <authorList>
            <person name="Wen R."/>
        </authorList>
    </citation>
    <scope>NUCLEOTIDE SEQUENCE</scope>
    <source>
        <strain evidence="2">PVA41-chromosome</strain>
    </source>
</reference>
<reference evidence="1" key="1">
    <citation type="journal article" date="2022" name="Front. Microbiol.">
        <title>Identification of a novel aminoglycoside O-nucleotidyltransferase AadA33 in Providencia vermicola.</title>
        <authorList>
            <person name="Feng C."/>
            <person name="Gao M."/>
            <person name="Jiang W."/>
            <person name="Shi W."/>
            <person name="Li A."/>
            <person name="Liu S."/>
            <person name="Zhang L."/>
            <person name="Zhang X."/>
            <person name="Li Q."/>
            <person name="Lin H."/>
            <person name="Lu J."/>
            <person name="Li K."/>
            <person name="Zhang H."/>
            <person name="Hu Y."/>
            <person name="Bao Q."/>
            <person name="Lin X."/>
        </authorList>
    </citation>
    <scope>NUCLEOTIDE SEQUENCE</scope>
    <source>
        <strain evidence="1">P13</strain>
    </source>
</reference>
<evidence type="ECO:0000313" key="1">
    <source>
        <dbReference type="EMBL" id="USB35717.1"/>
    </source>
</evidence>
<dbReference type="AlphaFoldDB" id="A0AAX3S346"/>
<gene>
    <name evidence="1" type="ORF">M5J11_12890</name>
    <name evidence="2" type="ORF">PG365_07645</name>
</gene>
<evidence type="ECO:0000313" key="4">
    <source>
        <dbReference type="Proteomes" id="UP001222403"/>
    </source>
</evidence>
<protein>
    <submittedName>
        <fullName evidence="2">Uncharacterized protein</fullName>
    </submittedName>
</protein>
<dbReference type="Proteomes" id="UP001057142">
    <property type="component" value="Chromosome"/>
</dbReference>
<dbReference type="Gene3D" id="6.10.140.1810">
    <property type="match status" value="1"/>
</dbReference>